<dbReference type="InterPro" id="IPR006311">
    <property type="entry name" value="TAT_signal"/>
</dbReference>
<evidence type="ECO:0000256" key="2">
    <source>
        <dbReference type="SAM" id="SignalP"/>
    </source>
</evidence>
<dbReference type="Gene3D" id="3.40.50.720">
    <property type="entry name" value="NAD(P)-binding Rossmann-like Domain"/>
    <property type="match status" value="1"/>
</dbReference>
<keyword evidence="2" id="KW-0732">Signal</keyword>
<evidence type="ECO:0000313" key="6">
    <source>
        <dbReference type="Proteomes" id="UP000488299"/>
    </source>
</evidence>
<dbReference type="SUPFAM" id="SSF51735">
    <property type="entry name" value="NAD(P)-binding Rossmann-fold domains"/>
    <property type="match status" value="1"/>
</dbReference>
<feature type="signal peptide" evidence="2">
    <location>
        <begin position="1"/>
        <end position="19"/>
    </location>
</feature>
<evidence type="ECO:0000259" key="3">
    <source>
        <dbReference type="Pfam" id="PF01408"/>
    </source>
</evidence>
<keyword evidence="6" id="KW-1185">Reference proteome</keyword>
<feature type="chain" id="PRO_5029513465" evidence="2">
    <location>
        <begin position="20"/>
        <end position="499"/>
    </location>
</feature>
<evidence type="ECO:0000313" key="5">
    <source>
        <dbReference type="EMBL" id="KAB7730409.1"/>
    </source>
</evidence>
<dbReference type="InterPro" id="IPR000683">
    <property type="entry name" value="Gfo/Idh/MocA-like_OxRdtase_N"/>
</dbReference>
<feature type="domain" description="Gfo/Idh/MocA-like oxidoreductase N-terminal" evidence="3">
    <location>
        <begin position="49"/>
        <end position="170"/>
    </location>
</feature>
<dbReference type="GO" id="GO:0000166">
    <property type="term" value="F:nucleotide binding"/>
    <property type="evidence" value="ECO:0007669"/>
    <property type="project" value="InterPro"/>
</dbReference>
<sequence length="499" mass="55288">MTSSRRTFLQKLTAASALAASGTVSSVMARSGAPAYIPNLKKVSPNDKIRIATIGMGIQGNYDTMAALRNPDVELVAVADLYDGRLEHAKTAFAKDRDLFTTRDYREILTRSDVDAVLVVTPDHWHDHITIAALKAGKNVYCEKPMVHHINEGKAVIDAWKKSGKTMQVGSQRISSAAFQEAKRLVQAGEIGAINYIESNNDRFNAIGAWNYSVPPDASAQTLDWDRFLGDAPKRPFEAKRFFRWRNYRDYGTGVAGDLFVHLITGVHFVTNSLGPTRIYSSGNLAFWKDGRDVPDVMTSVMDYPKTDAHEAFQMVLRVNFANAGKIQNVTRIIGNEGQIEFSENNLILTKKKLPIAPGYGNYDSFFTFTEPVQQEFVRQYDAQYPPETRKAEPAKEVRFDSPKTDDAHAQHFADFFKNVRAGSQGTIEDPVFGFRAAAPVLACNESYFEQKVVHWDPVTMTQKNPSAPAARPGVARPNVARPGAPSPKAAAKKPVAKR</sequence>
<feature type="compositionally biased region" description="Low complexity" evidence="1">
    <location>
        <begin position="481"/>
        <end position="490"/>
    </location>
</feature>
<dbReference type="PANTHER" id="PTHR43818:SF5">
    <property type="entry name" value="OXIDOREDUCTASE FAMILY PROTEIN"/>
    <property type="match status" value="1"/>
</dbReference>
<dbReference type="Pfam" id="PF19051">
    <property type="entry name" value="GFO_IDH_MocA_C2"/>
    <property type="match status" value="1"/>
</dbReference>
<dbReference type="PANTHER" id="PTHR43818">
    <property type="entry name" value="BCDNA.GH03377"/>
    <property type="match status" value="1"/>
</dbReference>
<comment type="caution">
    <text evidence="5">The sequence shown here is derived from an EMBL/GenBank/DDBJ whole genome shotgun (WGS) entry which is preliminary data.</text>
</comment>
<evidence type="ECO:0000256" key="1">
    <source>
        <dbReference type="SAM" id="MobiDB-lite"/>
    </source>
</evidence>
<reference evidence="5 6" key="1">
    <citation type="submission" date="2019-10" db="EMBL/GenBank/DDBJ databases">
        <title>Rudanella paleaurantiibacter sp. nov., isolated from sludge.</title>
        <authorList>
            <person name="Xu S.Q."/>
        </authorList>
    </citation>
    <scope>NUCLEOTIDE SEQUENCE [LARGE SCALE GENOMIC DNA]</scope>
    <source>
        <strain evidence="5 6">HX-22-17</strain>
    </source>
</reference>
<organism evidence="5 6">
    <name type="scientific">Rudanella paleaurantiibacter</name>
    <dbReference type="NCBI Taxonomy" id="2614655"/>
    <lineage>
        <taxon>Bacteria</taxon>
        <taxon>Pseudomonadati</taxon>
        <taxon>Bacteroidota</taxon>
        <taxon>Cytophagia</taxon>
        <taxon>Cytophagales</taxon>
        <taxon>Cytophagaceae</taxon>
        <taxon>Rudanella</taxon>
    </lineage>
</organism>
<dbReference type="InterPro" id="IPR036291">
    <property type="entry name" value="NAD(P)-bd_dom_sf"/>
</dbReference>
<dbReference type="InterPro" id="IPR050463">
    <property type="entry name" value="Gfo/Idh/MocA_oxidrdct_glycsds"/>
</dbReference>
<proteinExistence type="predicted"/>
<feature type="domain" description="Gfo/Idh/MocA-like oxidoreductase bacterial type C-terminal" evidence="4">
    <location>
        <begin position="183"/>
        <end position="271"/>
    </location>
</feature>
<accession>A0A7J5TZ39</accession>
<dbReference type="AlphaFoldDB" id="A0A7J5TZ39"/>
<dbReference type="InterPro" id="IPR043906">
    <property type="entry name" value="Gfo/Idh/MocA_OxRdtase_bact_C"/>
</dbReference>
<dbReference type="RefSeq" id="WP_152124992.1">
    <property type="nucleotide sequence ID" value="NZ_WELI01000005.1"/>
</dbReference>
<name>A0A7J5TZ39_9BACT</name>
<dbReference type="EMBL" id="WELI01000005">
    <property type="protein sequence ID" value="KAB7730409.1"/>
    <property type="molecule type" value="Genomic_DNA"/>
</dbReference>
<feature type="region of interest" description="Disordered" evidence="1">
    <location>
        <begin position="462"/>
        <end position="499"/>
    </location>
</feature>
<dbReference type="Pfam" id="PF01408">
    <property type="entry name" value="GFO_IDH_MocA"/>
    <property type="match status" value="1"/>
</dbReference>
<dbReference type="SUPFAM" id="SSF55347">
    <property type="entry name" value="Glyceraldehyde-3-phosphate dehydrogenase-like, C-terminal domain"/>
    <property type="match status" value="1"/>
</dbReference>
<protein>
    <submittedName>
        <fullName evidence="5">Gfo/Idh/MocA family oxidoreductase</fullName>
    </submittedName>
</protein>
<dbReference type="Proteomes" id="UP000488299">
    <property type="component" value="Unassembled WGS sequence"/>
</dbReference>
<gene>
    <name evidence="5" type="ORF">F5984_14760</name>
</gene>
<evidence type="ECO:0000259" key="4">
    <source>
        <dbReference type="Pfam" id="PF19051"/>
    </source>
</evidence>
<dbReference type="PROSITE" id="PS51318">
    <property type="entry name" value="TAT"/>
    <property type="match status" value="1"/>
</dbReference>
<dbReference type="Gene3D" id="3.30.360.10">
    <property type="entry name" value="Dihydrodipicolinate Reductase, domain 2"/>
    <property type="match status" value="1"/>
</dbReference>